<gene>
    <name evidence="1" type="ORF">Amon02_000949800</name>
</gene>
<reference evidence="1" key="1">
    <citation type="submission" date="2023-04" db="EMBL/GenBank/DDBJ databases">
        <title>Ambrosiozyma monospora NBRC 10751.</title>
        <authorList>
            <person name="Ichikawa N."/>
            <person name="Sato H."/>
            <person name="Tonouchi N."/>
        </authorList>
    </citation>
    <scope>NUCLEOTIDE SEQUENCE</scope>
    <source>
        <strain evidence="1">NBRC 10751</strain>
    </source>
</reference>
<evidence type="ECO:0000313" key="1">
    <source>
        <dbReference type="EMBL" id="GME94134.1"/>
    </source>
</evidence>
<dbReference type="EMBL" id="BSXS01008940">
    <property type="protein sequence ID" value="GME94134.1"/>
    <property type="molecule type" value="Genomic_DNA"/>
</dbReference>
<keyword evidence="2" id="KW-1185">Reference proteome</keyword>
<protein>
    <submittedName>
        <fullName evidence="1">Unnamed protein product</fullName>
    </submittedName>
</protein>
<sequence length="154" mass="17242">MSTLSQIFQINNSFAANIATATDVLGDTDFESVYSVDEFTVPDSQEKDTSRIVFKLQDRAYRNNSFKKPKMKSYLEPTTPAVEDDDQLLSEILTNSSKVLDDIPLEDEWSSMIMKELSCGIDATKEDEPATSVEDTTDVDTLCMSLEGFFPARI</sequence>
<organism evidence="1 2">
    <name type="scientific">Ambrosiozyma monospora</name>
    <name type="common">Yeast</name>
    <name type="synonym">Endomycopsis monosporus</name>
    <dbReference type="NCBI Taxonomy" id="43982"/>
    <lineage>
        <taxon>Eukaryota</taxon>
        <taxon>Fungi</taxon>
        <taxon>Dikarya</taxon>
        <taxon>Ascomycota</taxon>
        <taxon>Saccharomycotina</taxon>
        <taxon>Pichiomycetes</taxon>
        <taxon>Pichiales</taxon>
        <taxon>Pichiaceae</taxon>
        <taxon>Ambrosiozyma</taxon>
    </lineage>
</organism>
<name>A0ACB5TT82_AMBMO</name>
<evidence type="ECO:0000313" key="2">
    <source>
        <dbReference type="Proteomes" id="UP001165064"/>
    </source>
</evidence>
<accession>A0ACB5TT82</accession>
<dbReference type="Proteomes" id="UP001165064">
    <property type="component" value="Unassembled WGS sequence"/>
</dbReference>
<proteinExistence type="predicted"/>
<comment type="caution">
    <text evidence="1">The sequence shown here is derived from an EMBL/GenBank/DDBJ whole genome shotgun (WGS) entry which is preliminary data.</text>
</comment>